<organism evidence="1">
    <name type="scientific">candidate division WOR-3 bacterium</name>
    <dbReference type="NCBI Taxonomy" id="2052148"/>
    <lineage>
        <taxon>Bacteria</taxon>
        <taxon>Bacteria division WOR-3</taxon>
    </lineage>
</organism>
<dbReference type="EMBL" id="DTLI01000122">
    <property type="protein sequence ID" value="HHS52138.1"/>
    <property type="molecule type" value="Genomic_DNA"/>
</dbReference>
<accession>A0A7C6EAC8</accession>
<proteinExistence type="predicted"/>
<protein>
    <submittedName>
        <fullName evidence="1">Metallopeptidase family protein</fullName>
    </submittedName>
</protein>
<dbReference type="SUPFAM" id="SSF55486">
    <property type="entry name" value="Metalloproteases ('zincins'), catalytic domain"/>
    <property type="match status" value="1"/>
</dbReference>
<reference evidence="1" key="1">
    <citation type="journal article" date="2020" name="mSystems">
        <title>Genome- and Community-Level Interaction Insights into Carbon Utilization and Element Cycling Functions of Hydrothermarchaeota in Hydrothermal Sediment.</title>
        <authorList>
            <person name="Zhou Z."/>
            <person name="Liu Y."/>
            <person name="Xu W."/>
            <person name="Pan J."/>
            <person name="Luo Z.H."/>
            <person name="Li M."/>
        </authorList>
    </citation>
    <scope>NUCLEOTIDE SEQUENCE [LARGE SCALE GENOMIC DNA]</scope>
    <source>
        <strain evidence="1">SpSt-876</strain>
    </source>
</reference>
<dbReference type="InterPro" id="IPR010428">
    <property type="entry name" value="Zincin_1"/>
</dbReference>
<comment type="caution">
    <text evidence="1">The sequence shown here is derived from an EMBL/GenBank/DDBJ whole genome shotgun (WGS) entry which is preliminary data.</text>
</comment>
<dbReference type="Gene3D" id="3.30.2010.20">
    <property type="match status" value="1"/>
</dbReference>
<sequence>MKDMERAKFEELVVLALKSIPKFFRKKMENVEIVIEDYAPHYVQEQLKIHPYGLFGLYQGIPRNKRGSWYGNVLPDKITIFKRPIEQHCRNEEEIKDLIKKVVMHEIGHYFGLSEEKLRQLEKEE</sequence>
<dbReference type="InterPro" id="IPR038555">
    <property type="entry name" value="Zincin_1_sf"/>
</dbReference>
<evidence type="ECO:0000313" key="1">
    <source>
        <dbReference type="EMBL" id="HHS52138.1"/>
    </source>
</evidence>
<gene>
    <name evidence="1" type="ORF">ENW73_04640</name>
</gene>
<name>A0A7C6EAC8_UNCW3</name>
<dbReference type="AlphaFoldDB" id="A0A7C6EAC8"/>
<dbReference type="CDD" id="cd12952">
    <property type="entry name" value="MMP_ACEL2062"/>
    <property type="match status" value="1"/>
</dbReference>
<dbReference type="Pfam" id="PF06262">
    <property type="entry name" value="Zincin_1"/>
    <property type="match status" value="1"/>
</dbReference>